<organism evidence="3 4">
    <name type="scientific">Bowmanella denitrificans</name>
    <dbReference type="NCBI Taxonomy" id="366582"/>
    <lineage>
        <taxon>Bacteria</taxon>
        <taxon>Pseudomonadati</taxon>
        <taxon>Pseudomonadota</taxon>
        <taxon>Gammaproteobacteria</taxon>
        <taxon>Alteromonadales</taxon>
        <taxon>Alteromonadaceae</taxon>
        <taxon>Bowmanella</taxon>
    </lineage>
</organism>
<gene>
    <name evidence="3" type="ORF">GCM10009092_30040</name>
</gene>
<dbReference type="Proteomes" id="UP001501757">
    <property type="component" value="Unassembled WGS sequence"/>
</dbReference>
<comment type="caution">
    <text evidence="3">The sequence shown here is derived from an EMBL/GenBank/DDBJ whole genome shotgun (WGS) entry which is preliminary data.</text>
</comment>
<evidence type="ECO:0000259" key="2">
    <source>
        <dbReference type="Pfam" id="PF01433"/>
    </source>
</evidence>
<feature type="transmembrane region" description="Helical" evidence="1">
    <location>
        <begin position="176"/>
        <end position="198"/>
    </location>
</feature>
<feature type="transmembrane region" description="Helical" evidence="1">
    <location>
        <begin position="459"/>
        <end position="479"/>
    </location>
</feature>
<evidence type="ECO:0000313" key="4">
    <source>
        <dbReference type="Proteomes" id="UP001501757"/>
    </source>
</evidence>
<reference evidence="3 4" key="1">
    <citation type="journal article" date="2019" name="Int. J. Syst. Evol. Microbiol.">
        <title>The Global Catalogue of Microorganisms (GCM) 10K type strain sequencing project: providing services to taxonomists for standard genome sequencing and annotation.</title>
        <authorList>
            <consortium name="The Broad Institute Genomics Platform"/>
            <consortium name="The Broad Institute Genome Sequencing Center for Infectious Disease"/>
            <person name="Wu L."/>
            <person name="Ma J."/>
        </authorList>
    </citation>
    <scope>NUCLEOTIDE SEQUENCE [LARGE SCALE GENOMIC DNA]</scope>
    <source>
        <strain evidence="3 4">JCM 13378</strain>
    </source>
</reference>
<dbReference type="RefSeq" id="WP_343846015.1">
    <property type="nucleotide sequence ID" value="NZ_BAAAEI010000017.1"/>
</dbReference>
<evidence type="ECO:0000313" key="3">
    <source>
        <dbReference type="EMBL" id="GAA0363618.1"/>
    </source>
</evidence>
<name>A0ABN0XGM5_9ALTE</name>
<feature type="transmembrane region" description="Helical" evidence="1">
    <location>
        <begin position="144"/>
        <end position="164"/>
    </location>
</feature>
<feature type="transmembrane region" description="Helical" evidence="1">
    <location>
        <begin position="348"/>
        <end position="365"/>
    </location>
</feature>
<dbReference type="Pfam" id="PF01433">
    <property type="entry name" value="Peptidase_M1"/>
    <property type="match status" value="1"/>
</dbReference>
<evidence type="ECO:0000256" key="1">
    <source>
        <dbReference type="SAM" id="Phobius"/>
    </source>
</evidence>
<keyword evidence="1" id="KW-0472">Membrane</keyword>
<dbReference type="SUPFAM" id="SSF55486">
    <property type="entry name" value="Metalloproteases ('zincins'), catalytic domain"/>
    <property type="match status" value="1"/>
</dbReference>
<feature type="transmembrane region" description="Helical" evidence="1">
    <location>
        <begin position="542"/>
        <end position="562"/>
    </location>
</feature>
<feature type="transmembrane region" description="Helical" evidence="1">
    <location>
        <begin position="100"/>
        <end position="124"/>
    </location>
</feature>
<feature type="transmembrane region" description="Helical" evidence="1">
    <location>
        <begin position="433"/>
        <end position="453"/>
    </location>
</feature>
<feature type="transmembrane region" description="Helical" evidence="1">
    <location>
        <begin position="12"/>
        <end position="32"/>
    </location>
</feature>
<dbReference type="InterPro" id="IPR027268">
    <property type="entry name" value="Peptidase_M4/M1_CTD_sf"/>
</dbReference>
<feature type="transmembrane region" description="Helical" evidence="1">
    <location>
        <begin position="402"/>
        <end position="421"/>
    </location>
</feature>
<feature type="domain" description="Peptidase M1 membrane alanine aminopeptidase" evidence="2">
    <location>
        <begin position="904"/>
        <end position="1033"/>
    </location>
</feature>
<sequence>MRTLMLNEIRLGLRQPLYWILTVVAVLFGYFVGCGIHTSQAELFTQAHLQHLVGALCMMALPWATGLLAVFSLYRADSYKMRELVLSASLSQTRQQMVQVAGLICLTILLGIVAATGLLAGLLSSANQLPEYQVILSVALNLQGLQLLIGLPASLLFVALFWLLHSLNSSPVLTYLATFLCFVSYTLLATAIGSPLMAGAQTPAPWLVSTMNYLDWFGLTPLMAKQPDLALVMLNRLLIILAATLLAYCAVRLKNRRDNTKKPAWALPLKRQDSNATTFHFIPAQPGAWHQLYALTRLQAGQIFKRPVIWLIGLIWCALVAGETYPSIHHSEPGAELTGLSFDAINRFMWDILPLFGSALLLYFSDLLSRRDKQLNIAGIVQALPIAPWTVLLARLLCLQGLLVSILLLAAGTAIFCQWLAQSPLQLAEYGRFMLYAGLPLAAQGTVFLAIQAGIGQRLAALCLCGLLLILHFTPLAALLDIHHPLARPFATPLSAADGFWGYAPNLDGFWALTRFWWLFAAVLLIGALTRIQGRGWPPQRLAAGLTCLLLSVPLILQGYAIQSGLELNGQYFSPDQRAAMLASYEKTYKGFANLPMPDIQHIRTEVDFYPDQRQVQIHGQYQLLNKQNQPIEQILVGENWQVPLHSISLNTDNHLMYDQRLGQRIFKLAKPLEPGQSLTLDFSLTLMQSGYSALPQHKILTREFSYLRAIPYFPAIGYLPIRELQSTDLRRKYGLPVKAEQSVEQSLAVRDKSRDGYQWSSMDTQISTPLGYQSFTQGELIRSWQQDNRQYRRFVTNQPVRNIQGFIAAPLALSSRVIQGLTLQVAYQPGHQANVPMTLDAMAQTVEFLSTHINPYNGKTLTLIEKPDLSPTGYALPQLILIGSRVGFRSLQNHVMPYSQAYRRAVHETAHQWFGHALGNGIEQDSAFLVESLAKYIELVMLERQQGQSAMQALVSYEKQRYLNAEQHNRQPMRSLISAESPHDQYSRATLVFARLRQAIGDQPILAALQSLGRAHNYPKPPASSIDFIQALINQVPEQRALIDMLFTSQVEPVEWLEQLQLSKEEK</sequence>
<accession>A0ABN0XGM5</accession>
<dbReference type="Gene3D" id="1.10.390.10">
    <property type="entry name" value="Neutral Protease Domain 2"/>
    <property type="match status" value="1"/>
</dbReference>
<dbReference type="InterPro" id="IPR014782">
    <property type="entry name" value="Peptidase_M1_dom"/>
</dbReference>
<feature type="transmembrane region" description="Helical" evidence="1">
    <location>
        <begin position="52"/>
        <end position="74"/>
    </location>
</feature>
<keyword evidence="1" id="KW-1133">Transmembrane helix</keyword>
<feature type="transmembrane region" description="Helical" evidence="1">
    <location>
        <begin position="510"/>
        <end position="530"/>
    </location>
</feature>
<feature type="transmembrane region" description="Helical" evidence="1">
    <location>
        <begin position="308"/>
        <end position="328"/>
    </location>
</feature>
<proteinExistence type="predicted"/>
<feature type="transmembrane region" description="Helical" evidence="1">
    <location>
        <begin position="229"/>
        <end position="251"/>
    </location>
</feature>
<keyword evidence="1" id="KW-0812">Transmembrane</keyword>
<keyword evidence="4" id="KW-1185">Reference proteome</keyword>
<protein>
    <recommendedName>
        <fullName evidence="2">Peptidase M1 membrane alanine aminopeptidase domain-containing protein</fullName>
    </recommendedName>
</protein>
<dbReference type="EMBL" id="BAAAEI010000017">
    <property type="protein sequence ID" value="GAA0363618.1"/>
    <property type="molecule type" value="Genomic_DNA"/>
</dbReference>